<evidence type="ECO:0000256" key="3">
    <source>
        <dbReference type="ARBA" id="ARBA00023002"/>
    </source>
</evidence>
<evidence type="ECO:0000313" key="6">
    <source>
        <dbReference type="Proteomes" id="UP000799753"/>
    </source>
</evidence>
<protein>
    <submittedName>
        <fullName evidence="5">NAD(P)-binding protein</fullName>
    </submittedName>
</protein>
<dbReference type="InterPro" id="IPR051609">
    <property type="entry name" value="NmrA/Isoflavone_reductase-like"/>
</dbReference>
<reference evidence="5" key="1">
    <citation type="journal article" date="2020" name="Stud. Mycol.">
        <title>101 Dothideomycetes genomes: a test case for predicting lifestyles and emergence of pathogens.</title>
        <authorList>
            <person name="Haridas S."/>
            <person name="Albert R."/>
            <person name="Binder M."/>
            <person name="Bloem J."/>
            <person name="Labutti K."/>
            <person name="Salamov A."/>
            <person name="Andreopoulos B."/>
            <person name="Baker S."/>
            <person name="Barry K."/>
            <person name="Bills G."/>
            <person name="Bluhm B."/>
            <person name="Cannon C."/>
            <person name="Castanera R."/>
            <person name="Culley D."/>
            <person name="Daum C."/>
            <person name="Ezra D."/>
            <person name="Gonzalez J."/>
            <person name="Henrissat B."/>
            <person name="Kuo A."/>
            <person name="Liang C."/>
            <person name="Lipzen A."/>
            <person name="Lutzoni F."/>
            <person name="Magnuson J."/>
            <person name="Mondo S."/>
            <person name="Nolan M."/>
            <person name="Ohm R."/>
            <person name="Pangilinan J."/>
            <person name="Park H.-J."/>
            <person name="Ramirez L."/>
            <person name="Alfaro M."/>
            <person name="Sun H."/>
            <person name="Tritt A."/>
            <person name="Yoshinaga Y."/>
            <person name="Zwiers L.-H."/>
            <person name="Turgeon B."/>
            <person name="Goodwin S."/>
            <person name="Spatafora J."/>
            <person name="Crous P."/>
            <person name="Grigoriev I."/>
        </authorList>
    </citation>
    <scope>NUCLEOTIDE SEQUENCE</scope>
    <source>
        <strain evidence="5">CBS 473.64</strain>
    </source>
</reference>
<dbReference type="OrthoDB" id="419598at2759"/>
<dbReference type="Gene3D" id="3.40.50.720">
    <property type="entry name" value="NAD(P)-binding Rossmann-like Domain"/>
    <property type="match status" value="1"/>
</dbReference>
<keyword evidence="6" id="KW-1185">Reference proteome</keyword>
<evidence type="ECO:0000259" key="4">
    <source>
        <dbReference type="Pfam" id="PF05368"/>
    </source>
</evidence>
<accession>A0A6A6RZW6</accession>
<gene>
    <name evidence="5" type="ORF">P280DRAFT_469503</name>
</gene>
<proteinExistence type="inferred from homology"/>
<dbReference type="PANTHER" id="PTHR47706:SF4">
    <property type="entry name" value="NMRA-LIKE DOMAIN-CONTAINING PROTEIN"/>
    <property type="match status" value="1"/>
</dbReference>
<dbReference type="InterPro" id="IPR008030">
    <property type="entry name" value="NmrA-like"/>
</dbReference>
<dbReference type="EMBL" id="MU006784">
    <property type="protein sequence ID" value="KAF2640795.1"/>
    <property type="molecule type" value="Genomic_DNA"/>
</dbReference>
<dbReference type="SUPFAM" id="SSF51735">
    <property type="entry name" value="NAD(P)-binding Rossmann-fold domains"/>
    <property type="match status" value="1"/>
</dbReference>
<dbReference type="Proteomes" id="UP000799753">
    <property type="component" value="Unassembled WGS sequence"/>
</dbReference>
<dbReference type="Pfam" id="PF05368">
    <property type="entry name" value="NmrA"/>
    <property type="match status" value="1"/>
</dbReference>
<dbReference type="PANTHER" id="PTHR47706">
    <property type="entry name" value="NMRA-LIKE FAMILY PROTEIN"/>
    <property type="match status" value="1"/>
</dbReference>
<organism evidence="5 6">
    <name type="scientific">Massarina eburnea CBS 473.64</name>
    <dbReference type="NCBI Taxonomy" id="1395130"/>
    <lineage>
        <taxon>Eukaryota</taxon>
        <taxon>Fungi</taxon>
        <taxon>Dikarya</taxon>
        <taxon>Ascomycota</taxon>
        <taxon>Pezizomycotina</taxon>
        <taxon>Dothideomycetes</taxon>
        <taxon>Pleosporomycetidae</taxon>
        <taxon>Pleosporales</taxon>
        <taxon>Massarineae</taxon>
        <taxon>Massarinaceae</taxon>
        <taxon>Massarina</taxon>
    </lineage>
</organism>
<feature type="domain" description="NmrA-like" evidence="4">
    <location>
        <begin position="4"/>
        <end position="235"/>
    </location>
</feature>
<evidence type="ECO:0000256" key="1">
    <source>
        <dbReference type="ARBA" id="ARBA00005725"/>
    </source>
</evidence>
<dbReference type="InterPro" id="IPR036291">
    <property type="entry name" value="NAD(P)-bd_dom_sf"/>
</dbReference>
<evidence type="ECO:0000256" key="2">
    <source>
        <dbReference type="ARBA" id="ARBA00022857"/>
    </source>
</evidence>
<sequence length="315" mass="34531">MVFIAVVGGTGGVGKTLVDAFNADGKHEVIVLSRKVPEGKNAAPVFAVDYANVSQLTKILDENKVHTVISALTMVYPASAQAELNMIAAAAASIPTKRFIASNWATPSPVVPSLRLPFNVYREQSIAALRKTSLEWTQIYNGFYIDYYGMPHVDTYLSPFVFAIDIPNKMAALPGPTGDEIASFTYTKDLGKFVVKALTLDKWEEALWCFSENASFKDLVKIAEEVTGSKFNVTHDDVAKMKRGEVTELPSHLELYPYIPKPMLQGILAGFGLWSVNGLHYVPREGSLNAKFPDITTTPIKEVLDAWKGKLAVLT</sequence>
<name>A0A6A6RZW6_9PLEO</name>
<comment type="similarity">
    <text evidence="1">Belongs to the NmrA-type oxidoreductase family. Isoflavone reductase subfamily.</text>
</comment>
<dbReference type="AlphaFoldDB" id="A0A6A6RZW6"/>
<evidence type="ECO:0000313" key="5">
    <source>
        <dbReference type="EMBL" id="KAF2640795.1"/>
    </source>
</evidence>
<dbReference type="GO" id="GO:0016491">
    <property type="term" value="F:oxidoreductase activity"/>
    <property type="evidence" value="ECO:0007669"/>
    <property type="project" value="UniProtKB-KW"/>
</dbReference>
<keyword evidence="2" id="KW-0521">NADP</keyword>
<keyword evidence="3" id="KW-0560">Oxidoreductase</keyword>